<reference evidence="2" key="1">
    <citation type="submission" date="2025-08" db="UniProtKB">
        <authorList>
            <consortium name="RefSeq"/>
        </authorList>
    </citation>
    <scope>IDENTIFICATION</scope>
</reference>
<name>A0AAJ7RL75_CEPCN</name>
<sequence length="108" mass="12301">MINGFFWVTLQGTEKFKRHSCCCQRQAVRNTLKIFQVYPEVHRSEKQRPPGAQASRPLLATSQLTQSILPIFLSIIEESPCTLKRIKVVKTLELEQGISRNVSSDSVQ</sequence>
<keyword evidence="1" id="KW-1185">Reference proteome</keyword>
<dbReference type="KEGG" id="ccin:107269900"/>
<evidence type="ECO:0000313" key="2">
    <source>
        <dbReference type="RefSeq" id="XP_024943017.1"/>
    </source>
</evidence>
<evidence type="ECO:0000313" key="1">
    <source>
        <dbReference type="Proteomes" id="UP000694920"/>
    </source>
</evidence>
<accession>A0AAJ7RL75</accession>
<dbReference type="Proteomes" id="UP000694920">
    <property type="component" value="Unplaced"/>
</dbReference>
<organism evidence="1 2">
    <name type="scientific">Cephus cinctus</name>
    <name type="common">Wheat stem sawfly</name>
    <dbReference type="NCBI Taxonomy" id="211228"/>
    <lineage>
        <taxon>Eukaryota</taxon>
        <taxon>Metazoa</taxon>
        <taxon>Ecdysozoa</taxon>
        <taxon>Arthropoda</taxon>
        <taxon>Hexapoda</taxon>
        <taxon>Insecta</taxon>
        <taxon>Pterygota</taxon>
        <taxon>Neoptera</taxon>
        <taxon>Endopterygota</taxon>
        <taxon>Hymenoptera</taxon>
        <taxon>Cephoidea</taxon>
        <taxon>Cephidae</taxon>
        <taxon>Cephus</taxon>
    </lineage>
</organism>
<proteinExistence type="predicted"/>
<dbReference type="GeneID" id="107269900"/>
<protein>
    <submittedName>
        <fullName evidence="2">Uncharacterized protein LOC107269900</fullName>
    </submittedName>
</protein>
<dbReference type="AlphaFoldDB" id="A0AAJ7RL75"/>
<dbReference type="RefSeq" id="XP_024943017.1">
    <property type="nucleotide sequence ID" value="XM_025087249.1"/>
</dbReference>
<gene>
    <name evidence="2" type="primary">LOC107269900</name>
</gene>